<proteinExistence type="inferred from homology"/>
<evidence type="ECO:0000256" key="6">
    <source>
        <dbReference type="SAM" id="MobiDB-lite"/>
    </source>
</evidence>
<dbReference type="RefSeq" id="WP_404315124.1">
    <property type="nucleotide sequence ID" value="NZ_JAUIYO010000002.1"/>
</dbReference>
<keyword evidence="8" id="KW-0966">Cell projection</keyword>
<name>A0ABW8I6E6_9BACI</name>
<evidence type="ECO:0000313" key="9">
    <source>
        <dbReference type="Proteomes" id="UP001619911"/>
    </source>
</evidence>
<dbReference type="Pfam" id="PF04347">
    <property type="entry name" value="FliO"/>
    <property type="match status" value="1"/>
</dbReference>
<evidence type="ECO:0000256" key="1">
    <source>
        <dbReference type="ARBA" id="ARBA00022475"/>
    </source>
</evidence>
<evidence type="ECO:0000313" key="8">
    <source>
        <dbReference type="EMBL" id="MFK2825007.1"/>
    </source>
</evidence>
<organism evidence="8 9">
    <name type="scientific">Bacillus lumedeiriae</name>
    <dbReference type="NCBI Taxonomy" id="3058829"/>
    <lineage>
        <taxon>Bacteria</taxon>
        <taxon>Bacillati</taxon>
        <taxon>Bacillota</taxon>
        <taxon>Bacilli</taxon>
        <taxon>Bacillales</taxon>
        <taxon>Bacillaceae</taxon>
        <taxon>Bacillus</taxon>
    </lineage>
</organism>
<feature type="region of interest" description="Disordered" evidence="6">
    <location>
        <begin position="42"/>
        <end position="65"/>
    </location>
</feature>
<evidence type="ECO:0000256" key="7">
    <source>
        <dbReference type="SAM" id="SignalP"/>
    </source>
</evidence>
<comment type="similarity">
    <text evidence="5">Belongs to the FliO/MopB family.</text>
</comment>
<keyword evidence="9" id="KW-1185">Reference proteome</keyword>
<accession>A0ABW8I6E6</accession>
<keyword evidence="5" id="KW-0975">Bacterial flagellum</keyword>
<dbReference type="Proteomes" id="UP001619911">
    <property type="component" value="Unassembled WGS sequence"/>
</dbReference>
<comment type="caution">
    <text evidence="8">The sequence shown here is derived from an EMBL/GenBank/DDBJ whole genome shotgun (WGS) entry which is preliminary data.</text>
</comment>
<feature type="signal peptide" evidence="7">
    <location>
        <begin position="1"/>
        <end position="20"/>
    </location>
</feature>
<keyword evidence="3 5" id="KW-1133">Transmembrane helix</keyword>
<evidence type="ECO:0000256" key="4">
    <source>
        <dbReference type="ARBA" id="ARBA00023136"/>
    </source>
</evidence>
<keyword evidence="1 5" id="KW-1003">Cell membrane</keyword>
<keyword evidence="7" id="KW-0732">Signal</keyword>
<protein>
    <recommendedName>
        <fullName evidence="5">Flagellar protein</fullName>
    </recommendedName>
</protein>
<feature type="region of interest" description="Disordered" evidence="6">
    <location>
        <begin position="208"/>
        <end position="228"/>
    </location>
</feature>
<feature type="chain" id="PRO_5047543099" description="Flagellar protein" evidence="7">
    <location>
        <begin position="21"/>
        <end position="228"/>
    </location>
</feature>
<evidence type="ECO:0000256" key="3">
    <source>
        <dbReference type="ARBA" id="ARBA00022989"/>
    </source>
</evidence>
<dbReference type="NCBIfam" id="TIGR03500">
    <property type="entry name" value="FliO_TIGR"/>
    <property type="match status" value="1"/>
</dbReference>
<gene>
    <name evidence="8" type="primary">fliO</name>
    <name evidence="8" type="ORF">QYG89_04815</name>
</gene>
<reference evidence="8 9" key="1">
    <citation type="submission" date="2023-07" db="EMBL/GenBank/DDBJ databases">
        <title>Bacillus lucianemedeirus sp. nov, a new species isolated from an immunobiological production facility.</title>
        <authorList>
            <person name="Costa L.V."/>
            <person name="Miranda R.V.S.L."/>
            <person name="Brandao M.L.L."/>
            <person name="Reis C.M.F."/>
            <person name="Frazao A.M."/>
            <person name="Cruz F.V."/>
            <person name="Baio P.V.P."/>
            <person name="Veras J.F.C."/>
            <person name="Ramos J.N."/>
            <person name="Vieira V."/>
        </authorList>
    </citation>
    <scope>NUCLEOTIDE SEQUENCE [LARGE SCALE GENOMIC DNA]</scope>
    <source>
        <strain evidence="8 9">B190/17</strain>
    </source>
</reference>
<evidence type="ECO:0000256" key="2">
    <source>
        <dbReference type="ARBA" id="ARBA00022692"/>
    </source>
</evidence>
<keyword evidence="4 5" id="KW-0472">Membrane</keyword>
<dbReference type="EMBL" id="JAUIYO010000002">
    <property type="protein sequence ID" value="MFK2825007.1"/>
    <property type="molecule type" value="Genomic_DNA"/>
</dbReference>
<sequence length="228" mass="26326">MIKQLFKPFAFILFSMALFAGNFSVAQAEPFNNNVKDCLESPDQCGQETGKTKKEEPDGQSQQRTEERAVGVTIWDFIKMIGALAFVLALIYFLLRFVNQKSRSYQQSKMIQHLGGSPLGGNRSLQIVKVGDRVLVLGVGENIQLIKEIDDEQELTRFIEHYSHQMDQMLQPQDVITKLISKWKSKETQNVEKQDQFKQMFERQLGEIKQSRKQMISKMSSEEKKRNE</sequence>
<evidence type="ECO:0000256" key="5">
    <source>
        <dbReference type="RuleBase" id="RU362064"/>
    </source>
</evidence>
<keyword evidence="8" id="KW-0282">Flagellum</keyword>
<keyword evidence="2 5" id="KW-0812">Transmembrane</keyword>
<keyword evidence="8" id="KW-0969">Cilium</keyword>
<comment type="subcellular location">
    <subcellularLocation>
        <location evidence="5">Cell membrane</location>
    </subcellularLocation>
    <subcellularLocation>
        <location evidence="5">Bacterial flagellum basal body</location>
    </subcellularLocation>
</comment>
<feature type="transmembrane region" description="Helical" evidence="5">
    <location>
        <begin position="77"/>
        <end position="95"/>
    </location>
</feature>
<dbReference type="InterPro" id="IPR022781">
    <property type="entry name" value="Flagellar_biosynth_FliO"/>
</dbReference>